<sequence>MVIQQQLDLETQNNNIKETGRNYIIQMLIIQKRAALAAKLKQQGIKGSLYMKWLQTAKPHKVREIKLHSFRAFAADAKKIINQNGDANLPMATKQQIMASAWNTVIITPAADILER</sequence>
<reference evidence="1 2" key="1">
    <citation type="submission" date="2019-03" db="EMBL/GenBank/DDBJ databases">
        <title>Single cell metagenomics reveals metabolic interactions within the superorganism composed of flagellate Streblomastix strix and complex community of Bacteroidetes bacteria on its surface.</title>
        <authorList>
            <person name="Treitli S.C."/>
            <person name="Kolisko M."/>
            <person name="Husnik F."/>
            <person name="Keeling P."/>
            <person name="Hampl V."/>
        </authorList>
    </citation>
    <scope>NUCLEOTIDE SEQUENCE [LARGE SCALE GENOMIC DNA]</scope>
    <source>
        <strain evidence="1">ST1C</strain>
    </source>
</reference>
<protein>
    <submittedName>
        <fullName evidence="1">Uncharacterized protein</fullName>
    </submittedName>
</protein>
<proteinExistence type="predicted"/>
<name>A0A5J4PJE0_9EUKA</name>
<evidence type="ECO:0000313" key="1">
    <source>
        <dbReference type="EMBL" id="KAA6308674.1"/>
    </source>
</evidence>
<gene>
    <name evidence="1" type="ORF">EZS28_056646</name>
</gene>
<evidence type="ECO:0000313" key="2">
    <source>
        <dbReference type="Proteomes" id="UP000324800"/>
    </source>
</evidence>
<organism evidence="1 2">
    <name type="scientific">Streblomastix strix</name>
    <dbReference type="NCBI Taxonomy" id="222440"/>
    <lineage>
        <taxon>Eukaryota</taxon>
        <taxon>Metamonada</taxon>
        <taxon>Preaxostyla</taxon>
        <taxon>Oxymonadida</taxon>
        <taxon>Streblomastigidae</taxon>
        <taxon>Streblomastix</taxon>
    </lineage>
</organism>
<dbReference type="AlphaFoldDB" id="A0A5J4PJE0"/>
<comment type="caution">
    <text evidence="1">The sequence shown here is derived from an EMBL/GenBank/DDBJ whole genome shotgun (WGS) entry which is preliminary data.</text>
</comment>
<dbReference type="EMBL" id="SNRW01050720">
    <property type="protein sequence ID" value="KAA6308674.1"/>
    <property type="molecule type" value="Genomic_DNA"/>
</dbReference>
<dbReference type="Proteomes" id="UP000324800">
    <property type="component" value="Unassembled WGS sequence"/>
</dbReference>
<accession>A0A5J4PJE0</accession>